<dbReference type="InterPro" id="IPR008686">
    <property type="entry name" value="RNA_pol_mitovir"/>
</dbReference>
<dbReference type="EMBL" id="OIVN01001924">
    <property type="protein sequence ID" value="SPC98989.1"/>
    <property type="molecule type" value="Genomic_DNA"/>
</dbReference>
<dbReference type="Pfam" id="PF05919">
    <property type="entry name" value="Mitovir_RNA_pol"/>
    <property type="match status" value="1"/>
</dbReference>
<proteinExistence type="predicted"/>
<dbReference type="AlphaFoldDB" id="A0A2N9GHU6"/>
<name>A0A2N9GHU6_FAGSY</name>
<accession>A0A2N9GHU6</accession>
<sequence length="799" mass="90056">MRIGISWSLQIQQTEEAYVERDPVSIKPRGPVSTKPGFCRSHLFRSHHPQRDKETQSLGQNSQEDPVELLWYLRQTDSNRFPIWGVDCSASGKVFLLCWLHSARVRNMLFSFSLALAISSAAVSSPESVAIGLGKCDSAFTNKQTGQGILAVRVFSSFIDSCPSLRAFSASTISLPCPILSLQRAPYVHFCLTASIPSYSNPFLLLLEKFLPKTLLTGLICPLRLLSFLSTSSTMDFEGILGVKQTNSSPVGLTYSVGGLPPLSRPFLNPLMFRKGKTNSFKASLGKKANRSGAAGEVQEGASKKGKQDSEGVNHWDITPLGHPLHYHLLVWWCAEQVHPGCLFNKYAVLGDDVVIADRKVALVYEQTIQRLGVDISYQKSIISSTGASEFSKRFRIREFQVDLSPISTRALLGFSHPYGLMGIGQRYGSSVRFSTMCRIGGAGFRTLSRPQSHRAFRYERLWVMRTKSLYGGYLEMWIGRGQPLNPYLRGLLLSVVRQEMKPKDLRLIPDELFVTEKVKDFLEWSSLRSWIRLFKAYAVEADIRLLGFYPHLPDQDPEGVRFVWDELAKTRPEDFPRRVASFIRLEFLSGTKKKKFKLFWLTFSHAGRLAIRMCPKVTSIFCLAAGLAIPPSRRLECSPPVEDRNRALGCRGAIIAQLPNLMRHRVRTAGNRSMGGRLILLPPQGWLIVRSRLEDPWFWKAHESERYVECATDTTLRRCCRGTGGPSRAQDRQLRDRASLFVMGNQCSGPNRAYLRHLAFSGAYYISLAALNRPVWLPLWRPLSLPYPRYTPTPSYAC</sequence>
<evidence type="ECO:0000256" key="1">
    <source>
        <dbReference type="SAM" id="MobiDB-lite"/>
    </source>
</evidence>
<organism evidence="2">
    <name type="scientific">Fagus sylvatica</name>
    <name type="common">Beechnut</name>
    <dbReference type="NCBI Taxonomy" id="28930"/>
    <lineage>
        <taxon>Eukaryota</taxon>
        <taxon>Viridiplantae</taxon>
        <taxon>Streptophyta</taxon>
        <taxon>Embryophyta</taxon>
        <taxon>Tracheophyta</taxon>
        <taxon>Spermatophyta</taxon>
        <taxon>Magnoliopsida</taxon>
        <taxon>eudicotyledons</taxon>
        <taxon>Gunneridae</taxon>
        <taxon>Pentapetalae</taxon>
        <taxon>rosids</taxon>
        <taxon>fabids</taxon>
        <taxon>Fagales</taxon>
        <taxon>Fagaceae</taxon>
        <taxon>Fagus</taxon>
    </lineage>
</organism>
<evidence type="ECO:0008006" key="3">
    <source>
        <dbReference type="Google" id="ProtNLM"/>
    </source>
</evidence>
<dbReference type="PANTHER" id="PTHR34456:SF13">
    <property type="entry name" value="REVERSE TRANSCRIPTASE DOMAIN-CONTAINING PROTEIN"/>
    <property type="match status" value="1"/>
</dbReference>
<feature type="region of interest" description="Disordered" evidence="1">
    <location>
        <begin position="286"/>
        <end position="313"/>
    </location>
</feature>
<reference evidence="2" key="1">
    <citation type="submission" date="2018-02" db="EMBL/GenBank/DDBJ databases">
        <authorList>
            <person name="Cohen D.B."/>
            <person name="Kent A.D."/>
        </authorList>
    </citation>
    <scope>NUCLEOTIDE SEQUENCE</scope>
</reference>
<dbReference type="PANTHER" id="PTHR34456">
    <property type="entry name" value="MITOVIRUS RNA-DEPENDENT RNA POLYMERASE"/>
    <property type="match status" value="1"/>
</dbReference>
<gene>
    <name evidence="2" type="ORF">FSB_LOCUS26871</name>
</gene>
<feature type="compositionally biased region" description="Basic and acidic residues" evidence="1">
    <location>
        <begin position="302"/>
        <end position="313"/>
    </location>
</feature>
<evidence type="ECO:0000313" key="2">
    <source>
        <dbReference type="EMBL" id="SPC98989.1"/>
    </source>
</evidence>
<protein>
    <recommendedName>
        <fullName evidence="3">RNA-dependent RNA polymerase</fullName>
    </recommendedName>
</protein>